<keyword evidence="2" id="KW-1185">Reference proteome</keyword>
<evidence type="ECO:0000313" key="1">
    <source>
        <dbReference type="EMBL" id="AKM54717.1"/>
    </source>
</evidence>
<organism evidence="1 2">
    <name type="scientific">Spiroplasma eriocheiris</name>
    <dbReference type="NCBI Taxonomy" id="315358"/>
    <lineage>
        <taxon>Bacteria</taxon>
        <taxon>Bacillati</taxon>
        <taxon>Mycoplasmatota</taxon>
        <taxon>Mollicutes</taxon>
        <taxon>Entomoplasmatales</taxon>
        <taxon>Spiroplasmataceae</taxon>
        <taxon>Spiroplasma</taxon>
    </lineage>
</organism>
<dbReference type="Proteomes" id="UP000035661">
    <property type="component" value="Chromosome"/>
</dbReference>
<dbReference type="PATRIC" id="fig|743698.3.peg.1177"/>
<protein>
    <submittedName>
        <fullName evidence="1">Uncharacterized protein</fullName>
    </submittedName>
</protein>
<evidence type="ECO:0000313" key="2">
    <source>
        <dbReference type="Proteomes" id="UP000035661"/>
    </source>
</evidence>
<dbReference type="RefSeq" id="WP_047791897.1">
    <property type="nucleotide sequence ID" value="NZ_CP011856.1"/>
</dbReference>
<proteinExistence type="predicted"/>
<sequence>MIHPDNNLFYQIITEINQAIEIESAYNHINPLMSLKIELYSLKKIKPTKIKNTLIDRYLTVLNKREESLNNSIMTLIDEYCYLSLKHYQQKRSPQAVCDDLNIKISKQFNFINNNIKLYYLHNFLGSFLMWKQLKLELENLRTGIKKYKLNYLYNNKLIVNEK</sequence>
<reference evidence="1 2" key="1">
    <citation type="journal article" date="2015" name="Genome Biol. Evol.">
        <title>Found and Lost: The Fates of Horizontally Acquired Genes in Arthropod-Symbiotic Spiroplasma.</title>
        <authorList>
            <person name="Lo W.S."/>
            <person name="Gasparich G.E."/>
            <person name="Kuo C.H."/>
        </authorList>
    </citation>
    <scope>NUCLEOTIDE SEQUENCE [LARGE SCALE GENOMIC DNA]</scope>
    <source>
        <strain evidence="2">TDA-040725-5</strain>
    </source>
</reference>
<name>A0A0H3XND4_9MOLU</name>
<reference evidence="2" key="2">
    <citation type="submission" date="2015-06" db="EMBL/GenBank/DDBJ databases">
        <title>Complete genome sequence of Spiroplasma eriocheiris TDA-040725-5 (DSM 21848).</title>
        <authorList>
            <person name="Lo W.-S."/>
            <person name="Kuo C.-H."/>
        </authorList>
    </citation>
    <scope>NUCLEOTIDE SEQUENCE [LARGE SCALE GENOMIC DNA]</scope>
    <source>
        <strain evidence="2">TDA-040725-5</strain>
    </source>
</reference>
<gene>
    <name evidence="1" type="ORF">SERIO_v1c11660</name>
</gene>
<accession>A0A0H3XND4</accession>
<dbReference type="AlphaFoldDB" id="A0A0H3XND4"/>
<dbReference type="EMBL" id="CP011856">
    <property type="protein sequence ID" value="AKM54717.1"/>
    <property type="molecule type" value="Genomic_DNA"/>
</dbReference>
<dbReference type="KEGG" id="seri:SERIO_v1c11660"/>